<dbReference type="PANTHER" id="PTHR14950">
    <property type="entry name" value="DICER-RELATED"/>
    <property type="match status" value="1"/>
</dbReference>
<dbReference type="SUPFAM" id="SSF69065">
    <property type="entry name" value="RNase III domain-like"/>
    <property type="match status" value="1"/>
</dbReference>
<evidence type="ECO:0000256" key="1">
    <source>
        <dbReference type="ARBA" id="ARBA00022801"/>
    </source>
</evidence>
<accession>A0A8J5LT46</accession>
<evidence type="ECO:0000313" key="3">
    <source>
        <dbReference type="EMBL" id="KAG6522405.1"/>
    </source>
</evidence>
<dbReference type="GO" id="GO:0004525">
    <property type="term" value="F:ribonuclease III activity"/>
    <property type="evidence" value="ECO:0007669"/>
    <property type="project" value="InterPro"/>
</dbReference>
<protein>
    <recommendedName>
        <fullName evidence="2">RNase III domain-containing protein</fullName>
    </recommendedName>
</protein>
<dbReference type="PANTHER" id="PTHR14950:SF49">
    <property type="entry name" value="RIBONUCLEASE 3-LIKE PROTEIN 2-RELATED"/>
    <property type="match status" value="1"/>
</dbReference>
<dbReference type="Pfam" id="PF00636">
    <property type="entry name" value="Ribonuclease_3"/>
    <property type="match status" value="1"/>
</dbReference>
<dbReference type="GO" id="GO:0030422">
    <property type="term" value="P:siRNA processing"/>
    <property type="evidence" value="ECO:0007669"/>
    <property type="project" value="TreeGrafter"/>
</dbReference>
<dbReference type="PROSITE" id="PS50142">
    <property type="entry name" value="RNASE_3_2"/>
    <property type="match status" value="1"/>
</dbReference>
<reference evidence="3 4" key="1">
    <citation type="submission" date="2020-08" db="EMBL/GenBank/DDBJ databases">
        <title>Plant Genome Project.</title>
        <authorList>
            <person name="Zhang R.-G."/>
        </authorList>
    </citation>
    <scope>NUCLEOTIDE SEQUENCE [LARGE SCALE GENOMIC DNA]</scope>
    <source>
        <tissue evidence="3">Rhizome</tissue>
    </source>
</reference>
<keyword evidence="1" id="KW-0378">Hydrolase</keyword>
<organism evidence="3 4">
    <name type="scientific">Zingiber officinale</name>
    <name type="common">Ginger</name>
    <name type="synonym">Amomum zingiber</name>
    <dbReference type="NCBI Taxonomy" id="94328"/>
    <lineage>
        <taxon>Eukaryota</taxon>
        <taxon>Viridiplantae</taxon>
        <taxon>Streptophyta</taxon>
        <taxon>Embryophyta</taxon>
        <taxon>Tracheophyta</taxon>
        <taxon>Spermatophyta</taxon>
        <taxon>Magnoliopsida</taxon>
        <taxon>Liliopsida</taxon>
        <taxon>Zingiberales</taxon>
        <taxon>Zingiberaceae</taxon>
        <taxon>Zingiber</taxon>
    </lineage>
</organism>
<keyword evidence="4" id="KW-1185">Reference proteome</keyword>
<dbReference type="GO" id="GO:0003723">
    <property type="term" value="F:RNA binding"/>
    <property type="evidence" value="ECO:0007669"/>
    <property type="project" value="TreeGrafter"/>
</dbReference>
<dbReference type="Gene3D" id="1.10.1520.10">
    <property type="entry name" value="Ribonuclease III domain"/>
    <property type="match status" value="1"/>
</dbReference>
<gene>
    <name evidence="3" type="ORF">ZIOFF_019545</name>
</gene>
<dbReference type="SMART" id="SM00535">
    <property type="entry name" value="RIBOc"/>
    <property type="match status" value="1"/>
</dbReference>
<sequence length="149" mass="16540">MEPLPSKNGKAATELCNQVANTHGSYVGQQSNPYQRLEFVGDVVLGLVVSDYLYEMCPHIDSDDLTALRSANVSNEKLPCMSVDLSLYRFLRHNSPSLDQAFTYQVTMEEAEENEEKGSILKARLVLADMVESIAAAVYRDCNSNLKSD</sequence>
<dbReference type="GO" id="GO:0005737">
    <property type="term" value="C:cytoplasm"/>
    <property type="evidence" value="ECO:0007669"/>
    <property type="project" value="TreeGrafter"/>
</dbReference>
<dbReference type="InterPro" id="IPR036389">
    <property type="entry name" value="RNase_III_sf"/>
</dbReference>
<dbReference type="GO" id="GO:0005634">
    <property type="term" value="C:nucleus"/>
    <property type="evidence" value="ECO:0007669"/>
    <property type="project" value="TreeGrafter"/>
</dbReference>
<comment type="caution">
    <text evidence="3">The sequence shown here is derived from an EMBL/GenBank/DDBJ whole genome shotgun (WGS) entry which is preliminary data.</text>
</comment>
<feature type="domain" description="RNase III" evidence="2">
    <location>
        <begin position="20"/>
        <end position="143"/>
    </location>
</feature>
<proteinExistence type="predicted"/>
<dbReference type="EMBL" id="JACMSC010000005">
    <property type="protein sequence ID" value="KAG6522405.1"/>
    <property type="molecule type" value="Genomic_DNA"/>
</dbReference>
<evidence type="ECO:0000259" key="2">
    <source>
        <dbReference type="PROSITE" id="PS50142"/>
    </source>
</evidence>
<dbReference type="CDD" id="cd00593">
    <property type="entry name" value="RIBOc"/>
    <property type="match status" value="1"/>
</dbReference>
<name>A0A8J5LT46_ZINOF</name>
<dbReference type="InterPro" id="IPR000999">
    <property type="entry name" value="RNase_III_dom"/>
</dbReference>
<dbReference type="AlphaFoldDB" id="A0A8J5LT46"/>
<evidence type="ECO:0000313" key="4">
    <source>
        <dbReference type="Proteomes" id="UP000734854"/>
    </source>
</evidence>
<dbReference type="Proteomes" id="UP000734854">
    <property type="component" value="Unassembled WGS sequence"/>
</dbReference>